<evidence type="ECO:0000313" key="6">
    <source>
        <dbReference type="EMBL" id="RIB25402.1"/>
    </source>
</evidence>
<comment type="cofactor">
    <cofactor evidence="3">
        <name>heme</name>
        <dbReference type="ChEBI" id="CHEBI:30413"/>
    </cofactor>
</comment>
<dbReference type="GO" id="GO:0004497">
    <property type="term" value="F:monooxygenase activity"/>
    <property type="evidence" value="ECO:0007669"/>
    <property type="project" value="UniProtKB-KW"/>
</dbReference>
<dbReference type="GO" id="GO:0016705">
    <property type="term" value="F:oxidoreductase activity, acting on paired donors, with incorporation or reduction of molecular oxygen"/>
    <property type="evidence" value="ECO:0007669"/>
    <property type="project" value="InterPro"/>
</dbReference>
<evidence type="ECO:0000256" key="1">
    <source>
        <dbReference type="ARBA" id="ARBA00022723"/>
    </source>
</evidence>
<evidence type="ECO:0000313" key="7">
    <source>
        <dbReference type="Proteomes" id="UP000266673"/>
    </source>
</evidence>
<keyword evidence="4" id="KW-0560">Oxidoreductase</keyword>
<organism evidence="6 7">
    <name type="scientific">Gigaspora rosea</name>
    <dbReference type="NCBI Taxonomy" id="44941"/>
    <lineage>
        <taxon>Eukaryota</taxon>
        <taxon>Fungi</taxon>
        <taxon>Fungi incertae sedis</taxon>
        <taxon>Mucoromycota</taxon>
        <taxon>Glomeromycotina</taxon>
        <taxon>Glomeromycetes</taxon>
        <taxon>Diversisporales</taxon>
        <taxon>Gigasporaceae</taxon>
        <taxon>Gigaspora</taxon>
    </lineage>
</organism>
<dbReference type="Proteomes" id="UP000266673">
    <property type="component" value="Unassembled WGS sequence"/>
</dbReference>
<dbReference type="CDD" id="cd00302">
    <property type="entry name" value="cytochrome_P450"/>
    <property type="match status" value="1"/>
</dbReference>
<dbReference type="SUPFAM" id="SSF48264">
    <property type="entry name" value="Cytochrome P450"/>
    <property type="match status" value="1"/>
</dbReference>
<comment type="similarity">
    <text evidence="4">Belongs to the cytochrome P450 family.</text>
</comment>
<dbReference type="InterPro" id="IPR017972">
    <property type="entry name" value="Cyt_P450_CS"/>
</dbReference>
<keyword evidence="5" id="KW-1133">Transmembrane helix</keyword>
<evidence type="ECO:0000256" key="5">
    <source>
        <dbReference type="SAM" id="Phobius"/>
    </source>
</evidence>
<dbReference type="GO" id="GO:0005506">
    <property type="term" value="F:iron ion binding"/>
    <property type="evidence" value="ECO:0007669"/>
    <property type="project" value="InterPro"/>
</dbReference>
<dbReference type="InterPro" id="IPR002401">
    <property type="entry name" value="Cyt_P450_E_grp-I"/>
</dbReference>
<evidence type="ECO:0000256" key="3">
    <source>
        <dbReference type="PIRSR" id="PIRSR602401-1"/>
    </source>
</evidence>
<dbReference type="InterPro" id="IPR036396">
    <property type="entry name" value="Cyt_P450_sf"/>
</dbReference>
<dbReference type="InterPro" id="IPR001128">
    <property type="entry name" value="Cyt_P450"/>
</dbReference>
<feature type="transmembrane region" description="Helical" evidence="5">
    <location>
        <begin position="12"/>
        <end position="32"/>
    </location>
</feature>
<sequence length="543" mass="62806">MAIQKIIEVLSIKDYFLFFILIFATYVFNFYYKYLTRPNPLPGPLPLPFIGNLHNIAYDLKLFYEECRLKYGDICEVMLDGHRWIILSRPEYIEKIMSSKCLKRFPCSEGLVELGFYGHGIAGNDVEKSWKYNRQFFTQALLVPKFMDNAVKLTNKLFDELSGYWQSLGKQNTSNNNNDNWTLETDISAWFHAFTNDIISIIATGERTYSIASYYNTQSTIKSEHPDALVEDGNKFVKSIINHLEAIMFFMLVGPFWRHYVPIVGNKANFYLKNRDYINEKLDFMIKKRRKEIEEMSAGTEMRTDMLTSLIIANTEKDTTNIKIVGDETFEPMIDEEIRGNLLDAFGAGTDTTANSICYIVYYLCKYPNVKQKMISEIDSIFSNKSYLTSDDLSKLKYCEAIIKETSRVMTAGNFITRCMTEESEVAGYKWAANTIFQLNIVGVHSHPEVWSNPEVFDPDRFYYVDNGDDKQLENKYSLIMFGGGPRICPGRKLAMDELLLLMASFYSYYNVELVDMHKPLKIVSALVNNVQEMKVRISPRIN</sequence>
<proteinExistence type="inferred from homology"/>
<keyword evidence="7" id="KW-1185">Reference proteome</keyword>
<keyword evidence="5" id="KW-0812">Transmembrane</keyword>
<dbReference type="PANTHER" id="PTHR24301">
    <property type="entry name" value="THROMBOXANE-A SYNTHASE"/>
    <property type="match status" value="1"/>
</dbReference>
<dbReference type="OrthoDB" id="2347964at2759"/>
<gene>
    <name evidence="6" type="ORF">C2G38_2138794</name>
</gene>
<evidence type="ECO:0000256" key="4">
    <source>
        <dbReference type="RuleBase" id="RU000461"/>
    </source>
</evidence>
<keyword evidence="4" id="KW-0503">Monooxygenase</keyword>
<dbReference type="GO" id="GO:0020037">
    <property type="term" value="F:heme binding"/>
    <property type="evidence" value="ECO:0007669"/>
    <property type="project" value="InterPro"/>
</dbReference>
<keyword evidence="2 3" id="KW-0408">Iron</keyword>
<dbReference type="Pfam" id="PF00067">
    <property type="entry name" value="p450"/>
    <property type="match status" value="1"/>
</dbReference>
<dbReference type="PANTHER" id="PTHR24301:SF2">
    <property type="entry name" value="THROMBOXANE-A SYNTHASE"/>
    <property type="match status" value="1"/>
</dbReference>
<dbReference type="AlphaFoldDB" id="A0A397VUH1"/>
<comment type="caution">
    <text evidence="6">The sequence shown here is derived from an EMBL/GenBank/DDBJ whole genome shotgun (WGS) entry which is preliminary data.</text>
</comment>
<dbReference type="EMBL" id="QKWP01000176">
    <property type="protein sequence ID" value="RIB25402.1"/>
    <property type="molecule type" value="Genomic_DNA"/>
</dbReference>
<reference evidence="6 7" key="1">
    <citation type="submission" date="2018-06" db="EMBL/GenBank/DDBJ databases">
        <title>Comparative genomics reveals the genomic features of Rhizophagus irregularis, R. cerebriforme, R. diaphanum and Gigaspora rosea, and their symbiotic lifestyle signature.</title>
        <authorList>
            <person name="Morin E."/>
            <person name="San Clemente H."/>
            <person name="Chen E.C.H."/>
            <person name="De La Providencia I."/>
            <person name="Hainaut M."/>
            <person name="Kuo A."/>
            <person name="Kohler A."/>
            <person name="Murat C."/>
            <person name="Tang N."/>
            <person name="Roy S."/>
            <person name="Loubradou J."/>
            <person name="Henrissat B."/>
            <person name="Grigoriev I.V."/>
            <person name="Corradi N."/>
            <person name="Roux C."/>
            <person name="Martin F.M."/>
        </authorList>
    </citation>
    <scope>NUCLEOTIDE SEQUENCE [LARGE SCALE GENOMIC DNA]</scope>
    <source>
        <strain evidence="6 7">DAOM 194757</strain>
    </source>
</reference>
<accession>A0A397VUH1</accession>
<dbReference type="PRINTS" id="PR00385">
    <property type="entry name" value="P450"/>
</dbReference>
<feature type="binding site" description="axial binding residue" evidence="3">
    <location>
        <position position="489"/>
    </location>
    <ligand>
        <name>heme</name>
        <dbReference type="ChEBI" id="CHEBI:30413"/>
    </ligand>
    <ligandPart>
        <name>Fe</name>
        <dbReference type="ChEBI" id="CHEBI:18248"/>
    </ligandPart>
</feature>
<keyword evidence="3 4" id="KW-0349">Heme</keyword>
<keyword evidence="5" id="KW-0472">Membrane</keyword>
<protein>
    <submittedName>
        <fullName evidence="6">Cytochrome P450</fullName>
    </submittedName>
</protein>
<dbReference type="PRINTS" id="PR00463">
    <property type="entry name" value="EP450I"/>
</dbReference>
<dbReference type="Gene3D" id="1.10.630.10">
    <property type="entry name" value="Cytochrome P450"/>
    <property type="match status" value="1"/>
</dbReference>
<dbReference type="PROSITE" id="PS00086">
    <property type="entry name" value="CYTOCHROME_P450"/>
    <property type="match status" value="1"/>
</dbReference>
<keyword evidence="1 3" id="KW-0479">Metal-binding</keyword>
<name>A0A397VUH1_9GLOM</name>
<evidence type="ECO:0000256" key="2">
    <source>
        <dbReference type="ARBA" id="ARBA00023004"/>
    </source>
</evidence>
<dbReference type="STRING" id="44941.A0A397VUH1"/>